<evidence type="ECO:0000313" key="4">
    <source>
        <dbReference type="EMBL" id="OBS68076.1"/>
    </source>
</evidence>
<accession>A0A1A6GPF4</accession>
<organism evidence="4 5">
    <name type="scientific">Neotoma lepida</name>
    <name type="common">Desert woodrat</name>
    <dbReference type="NCBI Taxonomy" id="56216"/>
    <lineage>
        <taxon>Eukaryota</taxon>
        <taxon>Metazoa</taxon>
        <taxon>Chordata</taxon>
        <taxon>Craniata</taxon>
        <taxon>Vertebrata</taxon>
        <taxon>Euteleostomi</taxon>
        <taxon>Mammalia</taxon>
        <taxon>Eutheria</taxon>
        <taxon>Euarchontoglires</taxon>
        <taxon>Glires</taxon>
        <taxon>Rodentia</taxon>
        <taxon>Myomorpha</taxon>
        <taxon>Muroidea</taxon>
        <taxon>Cricetidae</taxon>
        <taxon>Neotominae</taxon>
        <taxon>Neotoma</taxon>
    </lineage>
</organism>
<keyword evidence="5" id="KW-1185">Reference proteome</keyword>
<dbReference type="GO" id="GO:0030855">
    <property type="term" value="P:epithelial cell differentiation"/>
    <property type="evidence" value="ECO:0007669"/>
    <property type="project" value="TreeGrafter"/>
</dbReference>
<name>A0A1A6GPF4_NEOLE</name>
<dbReference type="PANTHER" id="PTHR23239:SF106">
    <property type="entry name" value="KERATIN, TYPE I CYTOSKELETAL 39"/>
    <property type="match status" value="1"/>
</dbReference>
<keyword evidence="2" id="KW-0175">Coiled coil</keyword>
<dbReference type="SUPFAM" id="SSF64593">
    <property type="entry name" value="Intermediate filament protein, coiled coil region"/>
    <property type="match status" value="1"/>
</dbReference>
<dbReference type="GO" id="GO:0005198">
    <property type="term" value="F:structural molecule activity"/>
    <property type="evidence" value="ECO:0007669"/>
    <property type="project" value="InterPro"/>
</dbReference>
<dbReference type="STRING" id="56216.A0A1A6GPF4"/>
<dbReference type="Proteomes" id="UP000092124">
    <property type="component" value="Unassembled WGS sequence"/>
</dbReference>
<proteinExistence type="predicted"/>
<gene>
    <name evidence="4" type="ORF">A6R68_03384</name>
</gene>
<reference evidence="4 5" key="1">
    <citation type="submission" date="2016-06" db="EMBL/GenBank/DDBJ databases">
        <title>The Draft Genome Sequence and Annotation of the Desert Woodrat Neotoma lepida.</title>
        <authorList>
            <person name="Campbell M."/>
            <person name="Oakeson K.F."/>
            <person name="Yandell M."/>
            <person name="Halpert J.R."/>
            <person name="Dearing D."/>
        </authorList>
    </citation>
    <scope>NUCLEOTIDE SEQUENCE [LARGE SCALE GENOMIC DNA]</scope>
    <source>
        <strain evidence="4">417</strain>
        <tissue evidence="4">Liver</tissue>
    </source>
</reference>
<dbReference type="GO" id="GO:0005882">
    <property type="term" value="C:intermediate filament"/>
    <property type="evidence" value="ECO:0007669"/>
    <property type="project" value="UniProtKB-KW"/>
</dbReference>
<dbReference type="AlphaFoldDB" id="A0A1A6GPF4"/>
<keyword evidence="1" id="KW-0403">Intermediate filament</keyword>
<dbReference type="PANTHER" id="PTHR23239">
    <property type="entry name" value="INTERMEDIATE FILAMENT"/>
    <property type="match status" value="1"/>
</dbReference>
<comment type="caution">
    <text evidence="4">The sequence shown here is derived from an EMBL/GenBank/DDBJ whole genome shotgun (WGS) entry which is preliminary data.</text>
</comment>
<evidence type="ECO:0000256" key="1">
    <source>
        <dbReference type="ARBA" id="ARBA00022754"/>
    </source>
</evidence>
<dbReference type="EMBL" id="LZPO01076158">
    <property type="protein sequence ID" value="OBS68076.1"/>
    <property type="molecule type" value="Genomic_DNA"/>
</dbReference>
<dbReference type="InterPro" id="IPR039008">
    <property type="entry name" value="IF_rod_dom"/>
</dbReference>
<protein>
    <recommendedName>
        <fullName evidence="3">IF rod domain-containing protein</fullName>
    </recommendedName>
</protein>
<sequence>GKQPGPELQKLQRGSSLIDSIKLETKYDRLNSNIKCMNEHSINCSWCGEGINSHEKETMQIFNEHLANYLEKVWMLEGENSELEDKIQEECSKSLPVLCSNYLSYYTTIEELQQKL</sequence>
<dbReference type="Pfam" id="PF00038">
    <property type="entry name" value="Filament"/>
    <property type="match status" value="1"/>
</dbReference>
<feature type="non-terminal residue" evidence="4">
    <location>
        <position position="1"/>
    </location>
</feature>
<evidence type="ECO:0000313" key="5">
    <source>
        <dbReference type="Proteomes" id="UP000092124"/>
    </source>
</evidence>
<evidence type="ECO:0000256" key="2">
    <source>
        <dbReference type="ARBA" id="ARBA00023054"/>
    </source>
</evidence>
<dbReference type="PROSITE" id="PS51842">
    <property type="entry name" value="IF_ROD_2"/>
    <property type="match status" value="1"/>
</dbReference>
<dbReference type="GO" id="GO:0045109">
    <property type="term" value="P:intermediate filament organization"/>
    <property type="evidence" value="ECO:0007669"/>
    <property type="project" value="TreeGrafter"/>
</dbReference>
<evidence type="ECO:0000259" key="3">
    <source>
        <dbReference type="PROSITE" id="PS51842"/>
    </source>
</evidence>
<dbReference type="InterPro" id="IPR002957">
    <property type="entry name" value="Keratin_I"/>
</dbReference>
<feature type="domain" description="IF rod" evidence="3">
    <location>
        <begin position="55"/>
        <end position="116"/>
    </location>
</feature>